<evidence type="ECO:0000256" key="7">
    <source>
        <dbReference type="SAM" id="SignalP"/>
    </source>
</evidence>
<evidence type="ECO:0000259" key="9">
    <source>
        <dbReference type="Pfam" id="PF18401"/>
    </source>
</evidence>
<feature type="domain" description="UGGT thioredoxin-like" evidence="9">
    <location>
        <begin position="421"/>
        <end position="528"/>
    </location>
</feature>
<dbReference type="Proteomes" id="UP001281761">
    <property type="component" value="Unassembled WGS sequence"/>
</dbReference>
<dbReference type="Pfam" id="PF18402">
    <property type="entry name" value="Thioredoxin_14"/>
    <property type="match status" value="1"/>
</dbReference>
<evidence type="ECO:0000256" key="2">
    <source>
        <dbReference type="ARBA" id="ARBA00004319"/>
    </source>
</evidence>
<accession>A0ABQ9YI06</accession>
<evidence type="ECO:0000313" key="12">
    <source>
        <dbReference type="EMBL" id="KAK2963384.1"/>
    </source>
</evidence>
<evidence type="ECO:0000256" key="1">
    <source>
        <dbReference type="ARBA" id="ARBA00001913"/>
    </source>
</evidence>
<dbReference type="GO" id="GO:0016757">
    <property type="term" value="F:glycosyltransferase activity"/>
    <property type="evidence" value="ECO:0007669"/>
    <property type="project" value="UniProtKB-KW"/>
</dbReference>
<keyword evidence="12" id="KW-0328">Glycosyltransferase</keyword>
<evidence type="ECO:0000256" key="4">
    <source>
        <dbReference type="ARBA" id="ARBA00022824"/>
    </source>
</evidence>
<dbReference type="InterPro" id="IPR029044">
    <property type="entry name" value="Nucleotide-diphossugar_trans"/>
</dbReference>
<dbReference type="EMBL" id="JARBJD010000006">
    <property type="protein sequence ID" value="KAK2963384.1"/>
    <property type="molecule type" value="Genomic_DNA"/>
</dbReference>
<evidence type="ECO:0000313" key="13">
    <source>
        <dbReference type="Proteomes" id="UP001281761"/>
    </source>
</evidence>
<gene>
    <name evidence="12" type="ORF">BLNAU_1426</name>
</gene>
<feature type="signal peptide" evidence="7">
    <location>
        <begin position="1"/>
        <end position="18"/>
    </location>
</feature>
<sequence length="2046" mass="231510">MLCYALVILTLSQTSVLDHSVIVSLEAQFGRASLISEASEYIAKHTQAGFWEYVDFALDGRFIEKCDREVFTATVDFFQNLTRSVVARDSITAALTLHTLTPLVASHHSLAELSWNLLCTEEQAQSFNGVPSTFVVLYCPPSFFDFNSFKMTKRRTPAFIDPTFIEWNNSRVFTSVEPLFDTLDHIYRHSEMPTRTYFKQKQESNGIPLRLPYDHVFPATEIGNVSKPIVILYSSFADPALEDWLTILRIAMDEPTAISAHPIQCPDGFPPYSLIFRHNKIREAPLSPPNHMNVQGYGVELEVNGFGHRLPPKIVNGTFSVPSLADNDLRQALRTQRPLPHHPNVSNELFESISFEKLHDYWPVFGIDILKVVSHFPHLAGLSSNDSPATRVTLSPDYVLRVDTPLGALYSRLKHLSLRRPMPISKVKDIGIQTSIILVNSYRPLDLLKNMGELFPYYAPSSVHINVPPSARNSLVAIHNVFSPYRPQCLVNGRAINILHSTWNVVSVMEEELLHSHNIYSLGLLASTSLAISRASIIPSLSYYRTKSFEPTSLDSTSSLAFSLQTTRVMYRVPDPTLYINNIETHKAFASWTSDYKIFIDYPAQDPFPQLRRNFALLVAFVDLTKVESHEVFFQYIAFIEHRVPIRLAIIPVNSVGITSKSSQAYRLARWYIWHCQHYDALTAINILYQISSQNLKLSVETVKAFVTTISLQMDHPPRDKKRKLFPGIPMMTVSEWEWIVDGKDAAVEDLLDTITLSLELTMLPVPLLLFNGIPFSVSHIDENVNELFSQEMNLYRWTIKENFLKVPSKKNKSKTEEKNTNQMLECLWEMLGAERWVERAFNLGVMTLQYSPTNIPRSPPSETRPDGRMLYPCKSALLNVSTQRLSPSSESHKHILQFLGGCENHAGVVQNEFHPLPLISHELPHDVFIPPVSLSDAPLTDQFTQSPHMSVWMCHFVPDHLLVRCMNASPVVSYPTERTSPEFNFASMQSGHKSEDPKAIRLSVGEHLMENTVPLTHILVLDPTNETHVQYLQTIIKAMTPGLSQLHLLLHTPHHYSPETNKSREERLLFATSPSPTSFSSLYLRTISMIPFNLRIPFLRLLLTKCTPHQSSTRDQSNNGTTAAYKRIQKIQADISEWIEENRQQGRDRKNILLNSSWADEVLAAINNLSSSGDLRPSSLNILKEHCLLIDSLGLAVSRETVFAKTDQMVLRVVQSHLPTFFIITNGVVRPILSSEKYCQRMAIASKYSVAAQFRQSPPQSDPHFSQPVVPYNFSIRTFNSLETFELQQRSIHLWRPLFARLEDNLFPKAIALSSYSNEPTRPISPKIIHNPQTDPSRLLSVINLLQTRHCYSIPRASASDKDQFNEIDKGVLMFDLMKGAFSEGPDDRSLHEEKLGPTLIEILAAINPINPKQRLAVQNLHAVRAFFGAYLSGTVCLVPFISPSKMPMYSLYQYNILTEPTFHPNGSMVDARKVVFPRVPANVSLSLSLKTPTSWLCVQKELSEDVSDFGFEKEYRMTLPKKAAKGSSSEFFDDDGELPPVFDVGRTKIVSAKYAIDSVSIVGGVGNMNNAPANGVPLSVRELLPHGNGSVGSLVQSEQKTAIVMHQAGCFQLPLGTPGFYDFQLHPIIARSTQIVSMCDYPLQTSERRSRIDKPRHVGDRGMVLLKSSRKGFWLSHTTWDQPEVKFWISTVPGNVTHFAPVAAWLRDEQKKAVSTRQTKPSFFKITSNKGSLDTTKRASRVNVFTVVSCPVMEEYAKVMMLSAVNTSSRPVTFWFVGSLLSPSFRSGLPLFCKEIHCEYRLVDFIWPKWMGSIDEHQKNDADRILFLDQFFPLNVERVIVLDADSLVVGDLAQLVDVDLKGRVYGMPRLCEVGDVQKGLKFWKRRHWSELLSSNNLHSTSVIVVDLLSLRTNTTADTLRSSYDTFVSNKNQLPNTERDFPNFIQKQVPITSLPSEWAWCETWCSDQTRSTAKIVGVAHNSPESDPATNHLSEMKEWRTYYDVVNSIARQLNLTESVRRERDHTERSTARAKVKKEKSKPSVDL</sequence>
<organism evidence="12 13">
    <name type="scientific">Blattamonas nauphoetae</name>
    <dbReference type="NCBI Taxonomy" id="2049346"/>
    <lineage>
        <taxon>Eukaryota</taxon>
        <taxon>Metamonada</taxon>
        <taxon>Preaxostyla</taxon>
        <taxon>Oxymonadida</taxon>
        <taxon>Blattamonas</taxon>
    </lineage>
</organism>
<dbReference type="PANTHER" id="PTHR11226">
    <property type="entry name" value="UDP-GLUCOSE GLYCOPROTEIN:GLUCOSYLTRANSFERASE"/>
    <property type="match status" value="1"/>
</dbReference>
<dbReference type="InterPro" id="IPR040497">
    <property type="entry name" value="Glyco_transf_24"/>
</dbReference>
<keyword evidence="13" id="KW-1185">Reference proteome</keyword>
<feature type="compositionally biased region" description="Basic and acidic residues" evidence="6">
    <location>
        <begin position="2020"/>
        <end position="2030"/>
    </location>
</feature>
<dbReference type="Pfam" id="PF18404">
    <property type="entry name" value="Glyco_transf_24"/>
    <property type="match status" value="1"/>
</dbReference>
<comment type="caution">
    <text evidence="12">The sequence shown here is derived from an EMBL/GenBank/DDBJ whole genome shotgun (WGS) entry which is preliminary data.</text>
</comment>
<dbReference type="InterPro" id="IPR040694">
    <property type="entry name" value="UGGT_TRXL_2"/>
</dbReference>
<reference evidence="12 13" key="1">
    <citation type="journal article" date="2022" name="bioRxiv">
        <title>Genomics of Preaxostyla Flagellates Illuminates Evolutionary Transitions and the Path Towards Mitochondrial Loss.</title>
        <authorList>
            <person name="Novak L.V.F."/>
            <person name="Treitli S.C."/>
            <person name="Pyrih J."/>
            <person name="Halakuc P."/>
            <person name="Pipaliya S.V."/>
            <person name="Vacek V."/>
            <person name="Brzon O."/>
            <person name="Soukal P."/>
            <person name="Eme L."/>
            <person name="Dacks J.B."/>
            <person name="Karnkowska A."/>
            <person name="Elias M."/>
            <person name="Hampl V."/>
        </authorList>
    </citation>
    <scope>NUCLEOTIDE SEQUENCE [LARGE SCALE GENOMIC DNA]</scope>
    <source>
        <strain evidence="12">NAU3</strain>
        <tissue evidence="12">Gut</tissue>
    </source>
</reference>
<keyword evidence="4" id="KW-0256">Endoplasmic reticulum</keyword>
<feature type="domain" description="UGGT thioredoxin-like" evidence="10">
    <location>
        <begin position="578"/>
        <end position="803"/>
    </location>
</feature>
<keyword evidence="5" id="KW-0325">Glycoprotein</keyword>
<dbReference type="Gene3D" id="3.90.550.10">
    <property type="entry name" value="Spore Coat Polysaccharide Biosynthesis Protein SpsA, Chain A"/>
    <property type="match status" value="1"/>
</dbReference>
<feature type="domain" description="UGGT thioredoxin-like" evidence="8">
    <location>
        <begin position="33"/>
        <end position="250"/>
    </location>
</feature>
<feature type="chain" id="PRO_5045673620" evidence="7">
    <location>
        <begin position="19"/>
        <end position="2046"/>
    </location>
</feature>
<dbReference type="InterPro" id="IPR040692">
    <property type="entry name" value="UGGT_TRXL_3"/>
</dbReference>
<evidence type="ECO:0000259" key="8">
    <source>
        <dbReference type="Pfam" id="PF18400"/>
    </source>
</evidence>
<comment type="cofactor">
    <cofactor evidence="1">
        <name>Ca(2+)</name>
        <dbReference type="ChEBI" id="CHEBI:29108"/>
    </cofactor>
</comment>
<dbReference type="SUPFAM" id="SSF53448">
    <property type="entry name" value="Nucleotide-diphospho-sugar transferases"/>
    <property type="match status" value="1"/>
</dbReference>
<comment type="subcellular location">
    <subcellularLocation>
        <location evidence="2">Endoplasmic reticulum lumen</location>
    </subcellularLocation>
</comment>
<dbReference type="InterPro" id="IPR009448">
    <property type="entry name" value="UDP-g_GGtrans"/>
</dbReference>
<dbReference type="Pfam" id="PF18401">
    <property type="entry name" value="Thioredoxin_13"/>
    <property type="match status" value="1"/>
</dbReference>
<name>A0ABQ9YI06_9EUKA</name>
<keyword evidence="12" id="KW-0808">Transferase</keyword>
<dbReference type="InterPro" id="IPR040693">
    <property type="entry name" value="UGGT_TRXL_1"/>
</dbReference>
<dbReference type="PANTHER" id="PTHR11226:SF0">
    <property type="entry name" value="UDP-GLUCOSE:GLYCOPROTEIN GLUCOSYLTRANSFERASE"/>
    <property type="match status" value="1"/>
</dbReference>
<evidence type="ECO:0000259" key="11">
    <source>
        <dbReference type="Pfam" id="PF18404"/>
    </source>
</evidence>
<feature type="region of interest" description="Disordered" evidence="6">
    <location>
        <begin position="2020"/>
        <end position="2046"/>
    </location>
</feature>
<evidence type="ECO:0000259" key="10">
    <source>
        <dbReference type="Pfam" id="PF18402"/>
    </source>
</evidence>
<protein>
    <submittedName>
        <fullName evidence="12">UDP-glucose:glycoprotein glucosyltransferase</fullName>
        <ecNumber evidence="12">2.4.1.-</ecNumber>
    </submittedName>
</protein>
<dbReference type="Pfam" id="PF18400">
    <property type="entry name" value="Thioredoxin_12"/>
    <property type="match status" value="1"/>
</dbReference>
<dbReference type="EC" id="2.4.1.-" evidence="12"/>
<proteinExistence type="predicted"/>
<evidence type="ECO:0000256" key="3">
    <source>
        <dbReference type="ARBA" id="ARBA00022729"/>
    </source>
</evidence>
<evidence type="ECO:0000256" key="6">
    <source>
        <dbReference type="SAM" id="MobiDB-lite"/>
    </source>
</evidence>
<evidence type="ECO:0000256" key="5">
    <source>
        <dbReference type="ARBA" id="ARBA00023180"/>
    </source>
</evidence>
<feature type="domain" description="Glucosyltransferase 24 catalytic" evidence="11">
    <location>
        <begin position="1744"/>
        <end position="2008"/>
    </location>
</feature>
<keyword evidence="3 7" id="KW-0732">Signal</keyword>